<feature type="transmembrane region" description="Helical" evidence="1">
    <location>
        <begin position="86"/>
        <end position="105"/>
    </location>
</feature>
<keyword evidence="1" id="KW-0472">Membrane</keyword>
<sequence>MNLYKKTVLFFQEKLIPNCCRHNKYFRWFVIVLGIIIFCFVSAYNVGGSTRDIWKNQLCTFSDVFDIKKIKEYYLNKDLNDTEKTIIYLKGMIIGILIFVIYCGFKKGLIGISLGFLVGACLGIWISIGCPSVIYFLEFFFSGKIFS</sequence>
<feature type="transmembrane region" description="Helical" evidence="1">
    <location>
        <begin position="25"/>
        <end position="46"/>
    </location>
</feature>
<evidence type="ECO:0000313" key="3">
    <source>
        <dbReference type="Proteomes" id="UP001484199"/>
    </source>
</evidence>
<evidence type="ECO:0000313" key="2">
    <source>
        <dbReference type="EMBL" id="WYY26610.1"/>
    </source>
</evidence>
<dbReference type="EMBL" id="CP146843">
    <property type="protein sequence ID" value="WYY26610.1"/>
    <property type="molecule type" value="Genomic_DNA"/>
</dbReference>
<gene>
    <name evidence="2" type="ORF">AshY1_05050</name>
</gene>
<protein>
    <submittedName>
        <fullName evidence="2">Uncharacterized protein</fullName>
    </submittedName>
</protein>
<feature type="transmembrane region" description="Helical" evidence="1">
    <location>
        <begin position="112"/>
        <end position="137"/>
    </location>
</feature>
<keyword evidence="3" id="KW-1185">Reference proteome</keyword>
<proteinExistence type="predicted"/>
<reference evidence="2" key="1">
    <citation type="submission" date="2024-03" db="EMBL/GenBank/DDBJ databases">
        <title>The Complete Genome of 'Candidatus Phytoplasma fraxini' AshY1 from the Ash Yellows Group.</title>
        <authorList>
            <person name="Boehm J.W."/>
            <person name="Huettel B."/>
            <person name="Schneider B."/>
            <person name="Kube M."/>
        </authorList>
    </citation>
    <scope>NUCLEOTIDE SEQUENCE [LARGE SCALE GENOMIC DNA]</scope>
    <source>
        <strain evidence="2">AshY1</strain>
    </source>
</reference>
<name>A0ABZ2UDZ8_ASHYP</name>
<dbReference type="Proteomes" id="UP001484199">
    <property type="component" value="Chromosome"/>
</dbReference>
<dbReference type="RefSeq" id="WP_341266510.1">
    <property type="nucleotide sequence ID" value="NZ_CP146843.1"/>
</dbReference>
<keyword evidence="1" id="KW-1133">Transmembrane helix</keyword>
<organism evidence="2 3">
    <name type="scientific">Ash yellows phytoplasma</name>
    <dbReference type="NCBI Taxonomy" id="35780"/>
    <lineage>
        <taxon>Bacteria</taxon>
        <taxon>Bacillati</taxon>
        <taxon>Mycoplasmatota</taxon>
        <taxon>Mollicutes</taxon>
        <taxon>Acholeplasmatales</taxon>
        <taxon>Acholeplasmataceae</taxon>
        <taxon>Candidatus Phytoplasma</taxon>
        <taxon>16SrVII (Ash yellows group)</taxon>
    </lineage>
</organism>
<accession>A0ABZ2UDZ8</accession>
<evidence type="ECO:0000256" key="1">
    <source>
        <dbReference type="SAM" id="Phobius"/>
    </source>
</evidence>
<keyword evidence="1" id="KW-0812">Transmembrane</keyword>